<dbReference type="Proteomes" id="UP001593833">
    <property type="component" value="Unassembled WGS sequence"/>
</dbReference>
<dbReference type="InterPro" id="IPR012334">
    <property type="entry name" value="Pectin_lyas_fold"/>
</dbReference>
<dbReference type="Gene3D" id="2.160.20.10">
    <property type="entry name" value="Single-stranded right-handed beta-helix, Pectin lyase-like"/>
    <property type="match status" value="1"/>
</dbReference>
<dbReference type="InterPro" id="IPR039448">
    <property type="entry name" value="Beta_helix"/>
</dbReference>
<reference evidence="2 3" key="1">
    <citation type="submission" date="2024-09" db="EMBL/GenBank/DDBJ databases">
        <authorList>
            <person name="D'Angelo T."/>
        </authorList>
    </citation>
    <scope>NUCLEOTIDE SEQUENCE [LARGE SCALE GENOMIC DNA]</scope>
    <source>
        <strain evidence="2">SAG AM-320-E07</strain>
    </source>
</reference>
<accession>A0ABV6YJR2</accession>
<evidence type="ECO:0000259" key="1">
    <source>
        <dbReference type="Pfam" id="PF13229"/>
    </source>
</evidence>
<dbReference type="PANTHER" id="PTHR11319">
    <property type="entry name" value="G PROTEIN-COUPLED RECEPTOR-RELATED"/>
    <property type="match status" value="1"/>
</dbReference>
<evidence type="ECO:0000313" key="2">
    <source>
        <dbReference type="EMBL" id="MFC1572577.1"/>
    </source>
</evidence>
<dbReference type="InterPro" id="IPR011050">
    <property type="entry name" value="Pectin_lyase_fold/virulence"/>
</dbReference>
<dbReference type="Pfam" id="PF13229">
    <property type="entry name" value="Beta_helix"/>
    <property type="match status" value="1"/>
</dbReference>
<dbReference type="SUPFAM" id="SSF51126">
    <property type="entry name" value="Pectin lyase-like"/>
    <property type="match status" value="1"/>
</dbReference>
<comment type="caution">
    <text evidence="2">The sequence shown here is derived from an EMBL/GenBank/DDBJ whole genome shotgun (WGS) entry which is preliminary data.</text>
</comment>
<proteinExistence type="predicted"/>
<sequence>MKKHALMLIGLVCILGCSDQHCPVSGIPSLAFIKPDGSGTHATIQDAIDKAEDGDVIELDDGVFRGDGNRDLNFSGKAISVRSRSGNPYACVIDCQGDSLDPHQGFFFHNGEDSSASIEKLGITNGFARLYGGCIRFDNYSSATLVGLVLTESAARDGGAIACWHGSDPVIRDCVFIGNRSIRTGSLACYESSPTIVGCHFRDNEGYWGGAISILRESQRPALIEECTFELNQANDGGAIYFGQATTEVRECLFRHNVAREFGGAWFCAEASPRLTACTSHHNYALVGGALHCQEDCIPILTQCTLCYETGMYVGAAIHLVLRSRAECRQCIIAFCAGGQAVESSDTTSIPTLQCCNLHGNRGGDWTGAIEGQLGTFGNISAWPWFCDAEFGDYHLQASSPCSGDSTGCGRMGAWPVGCD</sequence>
<dbReference type="PANTHER" id="PTHR11319:SF35">
    <property type="entry name" value="OUTER MEMBRANE PROTEIN PMPC-RELATED"/>
    <property type="match status" value="1"/>
</dbReference>
<dbReference type="EMBL" id="JBHPKH010000022">
    <property type="protein sequence ID" value="MFC1572577.1"/>
    <property type="molecule type" value="Genomic_DNA"/>
</dbReference>
<name>A0ABV6YJR2_UNCEI</name>
<protein>
    <submittedName>
        <fullName evidence="2">Right-handed parallel beta-helix repeat-containing protein</fullName>
    </submittedName>
</protein>
<feature type="domain" description="Right handed beta helix" evidence="1">
    <location>
        <begin position="112"/>
        <end position="254"/>
    </location>
</feature>
<gene>
    <name evidence="2" type="ORF">ACFL6M_03155</name>
</gene>
<keyword evidence="3" id="KW-1185">Reference proteome</keyword>
<organism evidence="2 3">
    <name type="scientific">Eiseniibacteriota bacterium</name>
    <dbReference type="NCBI Taxonomy" id="2212470"/>
    <lineage>
        <taxon>Bacteria</taxon>
        <taxon>Candidatus Eiseniibacteriota</taxon>
    </lineage>
</organism>
<evidence type="ECO:0000313" key="3">
    <source>
        <dbReference type="Proteomes" id="UP001593833"/>
    </source>
</evidence>